<accession>A0A6A4VXH8</accession>
<dbReference type="EMBL" id="VIIS01001246">
    <property type="protein sequence ID" value="KAF0300647.1"/>
    <property type="molecule type" value="Genomic_DNA"/>
</dbReference>
<gene>
    <name evidence="2" type="ORF">FJT64_026855</name>
</gene>
<reference evidence="2 3" key="1">
    <citation type="submission" date="2019-07" db="EMBL/GenBank/DDBJ databases">
        <title>Draft genome assembly of a fouling barnacle, Amphibalanus amphitrite (Darwin, 1854): The first reference genome for Thecostraca.</title>
        <authorList>
            <person name="Kim W."/>
        </authorList>
    </citation>
    <scope>NUCLEOTIDE SEQUENCE [LARGE SCALE GENOMIC DNA]</scope>
    <source>
        <strain evidence="2">SNU_AA5</strain>
        <tissue evidence="2">Soma without cirri and trophi</tissue>
    </source>
</reference>
<dbReference type="Proteomes" id="UP000440578">
    <property type="component" value="Unassembled WGS sequence"/>
</dbReference>
<comment type="caution">
    <text evidence="2">The sequence shown here is derived from an EMBL/GenBank/DDBJ whole genome shotgun (WGS) entry which is preliminary data.</text>
</comment>
<keyword evidence="3" id="KW-1185">Reference proteome</keyword>
<dbReference type="AlphaFoldDB" id="A0A6A4VXH8"/>
<feature type="compositionally biased region" description="Low complexity" evidence="1">
    <location>
        <begin position="96"/>
        <end position="119"/>
    </location>
</feature>
<organism evidence="2 3">
    <name type="scientific">Amphibalanus amphitrite</name>
    <name type="common">Striped barnacle</name>
    <name type="synonym">Balanus amphitrite</name>
    <dbReference type="NCBI Taxonomy" id="1232801"/>
    <lineage>
        <taxon>Eukaryota</taxon>
        <taxon>Metazoa</taxon>
        <taxon>Ecdysozoa</taxon>
        <taxon>Arthropoda</taxon>
        <taxon>Crustacea</taxon>
        <taxon>Multicrustacea</taxon>
        <taxon>Cirripedia</taxon>
        <taxon>Thoracica</taxon>
        <taxon>Thoracicalcarea</taxon>
        <taxon>Balanomorpha</taxon>
        <taxon>Balanoidea</taxon>
        <taxon>Balanidae</taxon>
        <taxon>Amphibalaninae</taxon>
        <taxon>Amphibalanus</taxon>
    </lineage>
</organism>
<evidence type="ECO:0000313" key="2">
    <source>
        <dbReference type="EMBL" id="KAF0300647.1"/>
    </source>
</evidence>
<evidence type="ECO:0000313" key="3">
    <source>
        <dbReference type="Proteomes" id="UP000440578"/>
    </source>
</evidence>
<sequence length="138" mass="13640">MSGWAWANAAQALANQGIGADPPVPQPASMMDAWPNAGTGAGYAGYPLMPAAGALQAGGQFGAAAGWGAYQQPGMMMGAGAGQAYLPSGQHLWNGQQQQQQQQQQMAAAAQWGQQVSRGATGGAGGEVGRPGGGGGRS</sequence>
<feature type="compositionally biased region" description="Gly residues" evidence="1">
    <location>
        <begin position="120"/>
        <end position="138"/>
    </location>
</feature>
<proteinExistence type="predicted"/>
<protein>
    <submittedName>
        <fullName evidence="2">Uncharacterized protein</fullName>
    </submittedName>
</protein>
<name>A0A6A4VXH8_AMPAM</name>
<feature type="region of interest" description="Disordered" evidence="1">
    <location>
        <begin position="92"/>
        <end position="138"/>
    </location>
</feature>
<evidence type="ECO:0000256" key="1">
    <source>
        <dbReference type="SAM" id="MobiDB-lite"/>
    </source>
</evidence>